<feature type="domain" description="Oxidoreductase acuF-like C2H2 type zinc-finger" evidence="1">
    <location>
        <begin position="314"/>
        <end position="334"/>
    </location>
</feature>
<name>A0A3D8QN89_9HELO</name>
<protein>
    <recommendedName>
        <fullName evidence="1">Oxidoreductase acuF-like C2H2 type zinc-finger domain-containing protein</fullName>
    </recommendedName>
</protein>
<gene>
    <name evidence="2" type="ORF">BP6252_10831</name>
</gene>
<evidence type="ECO:0000313" key="2">
    <source>
        <dbReference type="EMBL" id="RDW63286.1"/>
    </source>
</evidence>
<comment type="caution">
    <text evidence="2">The sequence shown here is derived from an EMBL/GenBank/DDBJ whole genome shotgun (WGS) entry which is preliminary data.</text>
</comment>
<sequence length="337" mass="37946">MSSEATSIADEGRACMRFFGQLILAYETSDGQKNSGVKFSTVVDEFSRFKLWAGNIGVLHDAEWITSLDHRLRDNQRMRSYITKLLHDIAMALGEFTTIASGNIENRHTSVIPHYIQDTSHQDLVLNDSGTNSHGIFETQIILYSISSTISTLFQLSTLIRQATPRDRYERAAIVAATRKDSFQAESELAHVKEKCPRLKGSGQEWLAERLADAIKLRREYLRYCEEHQEKFKQDLTSAHRDIGPPVSAASSLGTDQLESTVSELGLGRLSLIAGLEDTQSQTSSYASSLGTGEEESDYELHLSKIEDVNNGRKEFECPFCHDTQNIQQQKLWKYAE</sequence>
<dbReference type="EMBL" id="PDLM01000013">
    <property type="protein sequence ID" value="RDW63286.1"/>
    <property type="molecule type" value="Genomic_DNA"/>
</dbReference>
<dbReference type="Pfam" id="PF26082">
    <property type="entry name" value="zf-C2H2_AcuF"/>
    <property type="match status" value="1"/>
</dbReference>
<dbReference type="AlphaFoldDB" id="A0A3D8QN89"/>
<dbReference type="PANTHER" id="PTHR35391">
    <property type="entry name" value="C2H2-TYPE DOMAIN-CONTAINING PROTEIN-RELATED"/>
    <property type="match status" value="1"/>
</dbReference>
<keyword evidence="3" id="KW-1185">Reference proteome</keyword>
<dbReference type="OrthoDB" id="6133115at2759"/>
<proteinExistence type="predicted"/>
<dbReference type="PANTHER" id="PTHR35391:SF7">
    <property type="entry name" value="C2H2-TYPE DOMAIN-CONTAINING PROTEIN"/>
    <property type="match status" value="1"/>
</dbReference>
<dbReference type="InterPro" id="IPR058925">
    <property type="entry name" value="zf-C2H2_AcuF"/>
</dbReference>
<evidence type="ECO:0000313" key="3">
    <source>
        <dbReference type="Proteomes" id="UP000256645"/>
    </source>
</evidence>
<reference evidence="2 3" key="1">
    <citation type="journal article" date="2018" name="IMA Fungus">
        <title>IMA Genome-F 9: Draft genome sequence of Annulohypoxylon stygium, Aspergillus mulundensis, Berkeleyomyces basicola (syn. Thielaviopsis basicola), Ceratocystis smalleyi, two Cercospora beticola strains, Coleophoma cylindrospora, Fusarium fracticaudum, Phialophora cf. hyalina, and Morchella septimelata.</title>
        <authorList>
            <person name="Wingfield B.D."/>
            <person name="Bills G.F."/>
            <person name="Dong Y."/>
            <person name="Huang W."/>
            <person name="Nel W.J."/>
            <person name="Swalarsk-Parry B.S."/>
            <person name="Vaghefi N."/>
            <person name="Wilken P.M."/>
            <person name="An Z."/>
            <person name="de Beer Z.W."/>
            <person name="De Vos L."/>
            <person name="Chen L."/>
            <person name="Duong T.A."/>
            <person name="Gao Y."/>
            <person name="Hammerbacher A."/>
            <person name="Kikkert J.R."/>
            <person name="Li Y."/>
            <person name="Li H."/>
            <person name="Li K."/>
            <person name="Li Q."/>
            <person name="Liu X."/>
            <person name="Ma X."/>
            <person name="Naidoo K."/>
            <person name="Pethybridge S.J."/>
            <person name="Sun J."/>
            <person name="Steenkamp E.T."/>
            <person name="van der Nest M.A."/>
            <person name="van Wyk S."/>
            <person name="Wingfield M.J."/>
            <person name="Xiong C."/>
            <person name="Yue Q."/>
            <person name="Zhang X."/>
        </authorList>
    </citation>
    <scope>NUCLEOTIDE SEQUENCE [LARGE SCALE GENOMIC DNA]</scope>
    <source>
        <strain evidence="2 3">BP6252</strain>
    </source>
</reference>
<evidence type="ECO:0000259" key="1">
    <source>
        <dbReference type="Pfam" id="PF26082"/>
    </source>
</evidence>
<dbReference type="STRING" id="1849047.A0A3D8QN89"/>
<organism evidence="2 3">
    <name type="scientific">Coleophoma cylindrospora</name>
    <dbReference type="NCBI Taxonomy" id="1849047"/>
    <lineage>
        <taxon>Eukaryota</taxon>
        <taxon>Fungi</taxon>
        <taxon>Dikarya</taxon>
        <taxon>Ascomycota</taxon>
        <taxon>Pezizomycotina</taxon>
        <taxon>Leotiomycetes</taxon>
        <taxon>Helotiales</taxon>
        <taxon>Dermateaceae</taxon>
        <taxon>Coleophoma</taxon>
    </lineage>
</organism>
<accession>A0A3D8QN89</accession>
<dbReference type="Proteomes" id="UP000256645">
    <property type="component" value="Unassembled WGS sequence"/>
</dbReference>